<evidence type="ECO:0000313" key="2">
    <source>
        <dbReference type="EMBL" id="CAK9168623.1"/>
    </source>
</evidence>
<protein>
    <submittedName>
        <fullName evidence="2">Uncharacterized protein</fullName>
    </submittedName>
</protein>
<evidence type="ECO:0000256" key="1">
    <source>
        <dbReference type="SAM" id="MobiDB-lite"/>
    </source>
</evidence>
<comment type="caution">
    <text evidence="2">The sequence shown here is derived from an EMBL/GenBank/DDBJ whole genome shotgun (WGS) entry which is preliminary data.</text>
</comment>
<keyword evidence="3" id="KW-1185">Reference proteome</keyword>
<proteinExistence type="predicted"/>
<dbReference type="AlphaFoldDB" id="A0ABC8TGV1"/>
<dbReference type="Proteomes" id="UP001642360">
    <property type="component" value="Unassembled WGS sequence"/>
</dbReference>
<gene>
    <name evidence="2" type="ORF">ILEXP_LOCUS38027</name>
</gene>
<feature type="region of interest" description="Disordered" evidence="1">
    <location>
        <begin position="43"/>
        <end position="63"/>
    </location>
</feature>
<feature type="compositionally biased region" description="Polar residues" evidence="1">
    <location>
        <begin position="46"/>
        <end position="62"/>
    </location>
</feature>
<feature type="non-terminal residue" evidence="2">
    <location>
        <position position="1"/>
    </location>
</feature>
<accession>A0ABC8TGV1</accession>
<sequence>YSTHCMHRMEVVNKKLMHLANQPKVLNHQFKNLTKLMDMSYDFKPNNASPKEGSQSRVNRAPSTPKVKIELTIAKEKRISPTTIPRPNLRNWKGEQVWMNIEDFERLTTSTKLEATSATKEVESLEK</sequence>
<name>A0ABC8TGV1_9AQUA</name>
<evidence type="ECO:0000313" key="3">
    <source>
        <dbReference type="Proteomes" id="UP001642360"/>
    </source>
</evidence>
<organism evidence="2 3">
    <name type="scientific">Ilex paraguariensis</name>
    <name type="common">yerba mate</name>
    <dbReference type="NCBI Taxonomy" id="185542"/>
    <lineage>
        <taxon>Eukaryota</taxon>
        <taxon>Viridiplantae</taxon>
        <taxon>Streptophyta</taxon>
        <taxon>Embryophyta</taxon>
        <taxon>Tracheophyta</taxon>
        <taxon>Spermatophyta</taxon>
        <taxon>Magnoliopsida</taxon>
        <taxon>eudicotyledons</taxon>
        <taxon>Gunneridae</taxon>
        <taxon>Pentapetalae</taxon>
        <taxon>asterids</taxon>
        <taxon>campanulids</taxon>
        <taxon>Aquifoliales</taxon>
        <taxon>Aquifoliaceae</taxon>
        <taxon>Ilex</taxon>
    </lineage>
</organism>
<reference evidence="2 3" key="1">
    <citation type="submission" date="2024-02" db="EMBL/GenBank/DDBJ databases">
        <authorList>
            <person name="Vignale AGUSTIN F."/>
            <person name="Sosa J E."/>
            <person name="Modenutti C."/>
        </authorList>
    </citation>
    <scope>NUCLEOTIDE SEQUENCE [LARGE SCALE GENOMIC DNA]</scope>
</reference>
<dbReference type="EMBL" id="CAUOFW020005114">
    <property type="protein sequence ID" value="CAK9168623.1"/>
    <property type="molecule type" value="Genomic_DNA"/>
</dbReference>